<evidence type="ECO:0000313" key="1">
    <source>
        <dbReference type="EMBL" id="QJA94233.1"/>
    </source>
</evidence>
<sequence>MAYRKSYKPKNYREIAPIIDQTLALEVNHRFHVKMQEKRKLRTTFLLREFLHLQHMTEDYVINEDSEGLWISRYGKVEYEITIPEPIAMGETGEIRSGSDEEHEM</sequence>
<organism evidence="1">
    <name type="scientific">viral metagenome</name>
    <dbReference type="NCBI Taxonomy" id="1070528"/>
    <lineage>
        <taxon>unclassified sequences</taxon>
        <taxon>metagenomes</taxon>
        <taxon>organismal metagenomes</taxon>
    </lineage>
</organism>
<accession>A0A6M3LIB8</accession>
<dbReference type="EMBL" id="MT143214">
    <property type="protein sequence ID" value="QJA94233.1"/>
    <property type="molecule type" value="Genomic_DNA"/>
</dbReference>
<dbReference type="AlphaFoldDB" id="A0A6M3LIB8"/>
<gene>
    <name evidence="1" type="ORF">MM415B03920_0011</name>
</gene>
<proteinExistence type="predicted"/>
<protein>
    <submittedName>
        <fullName evidence="1">Uncharacterized protein</fullName>
    </submittedName>
</protein>
<reference evidence="1" key="1">
    <citation type="submission" date="2020-03" db="EMBL/GenBank/DDBJ databases">
        <title>The deep terrestrial virosphere.</title>
        <authorList>
            <person name="Holmfeldt K."/>
            <person name="Nilsson E."/>
            <person name="Simone D."/>
            <person name="Lopez-Fernandez M."/>
            <person name="Wu X."/>
            <person name="de Brujin I."/>
            <person name="Lundin D."/>
            <person name="Andersson A."/>
            <person name="Bertilsson S."/>
            <person name="Dopson M."/>
        </authorList>
    </citation>
    <scope>NUCLEOTIDE SEQUENCE</scope>
    <source>
        <strain evidence="1">MM415B03920</strain>
    </source>
</reference>
<name>A0A6M3LIB8_9ZZZZ</name>